<feature type="signal peptide" evidence="1">
    <location>
        <begin position="1"/>
        <end position="25"/>
    </location>
</feature>
<reference evidence="3 4" key="1">
    <citation type="submission" date="2025-04" db="UniProtKB">
        <authorList>
            <consortium name="RefSeq"/>
        </authorList>
    </citation>
    <scope>IDENTIFICATION</scope>
</reference>
<dbReference type="AlphaFoldDB" id="A0A9W3BH64"/>
<protein>
    <submittedName>
        <fullName evidence="3 4">Uncharacterized protein LOC106078324 isoform X1</fullName>
    </submittedName>
</protein>
<sequence length="324" mass="36763">MNMNTAKNNFLILVFSAFMEGLLNATDYTSCYEVNPYRGSSIDMMCGLRNLKTSSCDIKIELQSAITKELPTYQTLAFYNISSGQNKTTENLPLGKPWTLKFAYQILENDQDTPMSYRIVLVMKNASCVESGRFKCVIDYNCQETQNLSLSFFMTVGDMCQRDMATLSPQGFFNKTVTVTFQVPIIFGEINVSKISLQNDTWRFFCSYKGTTPFYTRWHSSIETSSRENSSLVTSGISVQKSQKVSELGWCSVIEYKSTLTINLPNEKRRITYHCISFSTDKKPVLSNFITLEPSFNISTGEATSLTSKTFLYFLIFSGKLLLM</sequence>
<evidence type="ECO:0000313" key="4">
    <source>
        <dbReference type="RefSeq" id="XP_055898773.1"/>
    </source>
</evidence>
<feature type="chain" id="PRO_5044703035" evidence="1">
    <location>
        <begin position="26"/>
        <end position="324"/>
    </location>
</feature>
<organism evidence="2 4">
    <name type="scientific">Biomphalaria glabrata</name>
    <name type="common">Bloodfluke planorb</name>
    <name type="synonym">Freshwater snail</name>
    <dbReference type="NCBI Taxonomy" id="6526"/>
    <lineage>
        <taxon>Eukaryota</taxon>
        <taxon>Metazoa</taxon>
        <taxon>Spiralia</taxon>
        <taxon>Lophotrochozoa</taxon>
        <taxon>Mollusca</taxon>
        <taxon>Gastropoda</taxon>
        <taxon>Heterobranchia</taxon>
        <taxon>Euthyneura</taxon>
        <taxon>Panpulmonata</taxon>
        <taxon>Hygrophila</taxon>
        <taxon>Lymnaeoidea</taxon>
        <taxon>Planorbidae</taxon>
        <taxon>Biomphalaria</taxon>
    </lineage>
</organism>
<dbReference type="OrthoDB" id="10286943at2759"/>
<evidence type="ECO:0000313" key="3">
    <source>
        <dbReference type="RefSeq" id="XP_055898772.1"/>
    </source>
</evidence>
<dbReference type="RefSeq" id="XP_055898773.1">
    <property type="nucleotide sequence ID" value="XM_056042798.1"/>
</dbReference>
<gene>
    <name evidence="3 4" type="primary">LOC106078324</name>
</gene>
<proteinExistence type="predicted"/>
<name>A0A9W3BH64_BIOGL</name>
<accession>A0A9W3BH64</accession>
<dbReference type="Proteomes" id="UP001165740">
    <property type="component" value="Chromosome 9"/>
</dbReference>
<evidence type="ECO:0000256" key="1">
    <source>
        <dbReference type="SAM" id="SignalP"/>
    </source>
</evidence>
<evidence type="ECO:0000313" key="2">
    <source>
        <dbReference type="Proteomes" id="UP001165740"/>
    </source>
</evidence>
<dbReference type="GeneID" id="106078324"/>
<keyword evidence="2" id="KW-1185">Reference proteome</keyword>
<keyword evidence="1" id="KW-0732">Signal</keyword>
<dbReference type="RefSeq" id="XP_055898772.1">
    <property type="nucleotide sequence ID" value="XM_056042797.1"/>
</dbReference>